<feature type="transmembrane region" description="Helical" evidence="6">
    <location>
        <begin position="21"/>
        <end position="42"/>
    </location>
</feature>
<evidence type="ECO:0000256" key="4">
    <source>
        <dbReference type="ARBA" id="ARBA00022989"/>
    </source>
</evidence>
<gene>
    <name evidence="7" type="ORF">HHL09_18915</name>
</gene>
<dbReference type="RefSeq" id="WP_169456189.1">
    <property type="nucleotide sequence ID" value="NZ_CP051774.1"/>
</dbReference>
<evidence type="ECO:0000256" key="6">
    <source>
        <dbReference type="SAM" id="Phobius"/>
    </source>
</evidence>
<comment type="subcellular location">
    <subcellularLocation>
        <location evidence="1">Cell membrane</location>
        <topology evidence="1">Multi-pass membrane protein</topology>
    </subcellularLocation>
</comment>
<feature type="transmembrane region" description="Helical" evidence="6">
    <location>
        <begin position="81"/>
        <end position="100"/>
    </location>
</feature>
<evidence type="ECO:0000313" key="7">
    <source>
        <dbReference type="EMBL" id="QJE97763.1"/>
    </source>
</evidence>
<reference evidence="7 8" key="1">
    <citation type="submission" date="2020-04" db="EMBL/GenBank/DDBJ databases">
        <title>Luteolibacter sp. G-1-1-1 isolated from soil.</title>
        <authorList>
            <person name="Dahal R.H."/>
        </authorList>
    </citation>
    <scope>NUCLEOTIDE SEQUENCE [LARGE SCALE GENOMIC DNA]</scope>
    <source>
        <strain evidence="7 8">G-1-1-1</strain>
    </source>
</reference>
<keyword evidence="3 6" id="KW-0812">Transmembrane</keyword>
<keyword evidence="5 6" id="KW-0472">Membrane</keyword>
<feature type="transmembrane region" description="Helical" evidence="6">
    <location>
        <begin position="167"/>
        <end position="189"/>
    </location>
</feature>
<evidence type="ECO:0000256" key="2">
    <source>
        <dbReference type="ARBA" id="ARBA00022475"/>
    </source>
</evidence>
<evidence type="ECO:0000256" key="5">
    <source>
        <dbReference type="ARBA" id="ARBA00023136"/>
    </source>
</evidence>
<dbReference type="PIRSF" id="PIRSF035875">
    <property type="entry name" value="RNase_BN"/>
    <property type="match status" value="1"/>
</dbReference>
<dbReference type="PANTHER" id="PTHR30213:SF1">
    <property type="entry name" value="INNER MEMBRANE PROTEIN YHJD"/>
    <property type="match status" value="1"/>
</dbReference>
<dbReference type="Proteomes" id="UP000501812">
    <property type="component" value="Chromosome"/>
</dbReference>
<keyword evidence="2" id="KW-1003">Cell membrane</keyword>
<keyword evidence="4 6" id="KW-1133">Transmembrane helix</keyword>
<dbReference type="PANTHER" id="PTHR30213">
    <property type="entry name" value="INNER MEMBRANE PROTEIN YHJD"/>
    <property type="match status" value="1"/>
</dbReference>
<feature type="transmembrane region" description="Helical" evidence="6">
    <location>
        <begin position="128"/>
        <end position="147"/>
    </location>
</feature>
<feature type="transmembrane region" description="Helical" evidence="6">
    <location>
        <begin position="236"/>
        <end position="257"/>
    </location>
</feature>
<dbReference type="EMBL" id="CP051774">
    <property type="protein sequence ID" value="QJE97763.1"/>
    <property type="molecule type" value="Genomic_DNA"/>
</dbReference>
<accession>A0A858RPA6</accession>
<evidence type="ECO:0000313" key="8">
    <source>
        <dbReference type="Proteomes" id="UP000501812"/>
    </source>
</evidence>
<evidence type="ECO:0000256" key="1">
    <source>
        <dbReference type="ARBA" id="ARBA00004651"/>
    </source>
</evidence>
<feature type="transmembrane region" description="Helical" evidence="6">
    <location>
        <begin position="201"/>
        <end position="224"/>
    </location>
</feature>
<sequence>METLRGFMQDNGLRLSASLAFYAAFSIAPLLLVAISLAGAVAGDDAVRGVLEDELSSGMGPTGAFVIQDMVAHARKPSDNLVMSMVGIGLLLFGASGVFGELQASLDRMWNVETPPSHGVKGFIRDRFLSFAMVLGTGFLLLVSMLLTTCLQVVTDRVGRIAEMPPAVWNAAAGILSFAVIALLFAAIFKVLPNVKIEWNDVWAGAIFTSGLFVVGKVGIAWYLSHAATESSYGSAAALVLVLMWLHYSSMILLFGAEFTQVYASRRGVGITSRPATARVKAASRGLN</sequence>
<keyword evidence="8" id="KW-1185">Reference proteome</keyword>
<dbReference type="AlphaFoldDB" id="A0A858RPA6"/>
<dbReference type="KEGG" id="luo:HHL09_18915"/>
<dbReference type="Pfam" id="PF03631">
    <property type="entry name" value="Virul_fac_BrkB"/>
    <property type="match status" value="1"/>
</dbReference>
<organism evidence="7 8">
    <name type="scientific">Luteolibacter luteus</name>
    <dbReference type="NCBI Taxonomy" id="2728835"/>
    <lineage>
        <taxon>Bacteria</taxon>
        <taxon>Pseudomonadati</taxon>
        <taxon>Verrucomicrobiota</taxon>
        <taxon>Verrucomicrobiia</taxon>
        <taxon>Verrucomicrobiales</taxon>
        <taxon>Verrucomicrobiaceae</taxon>
        <taxon>Luteolibacter</taxon>
    </lineage>
</organism>
<protein>
    <submittedName>
        <fullName evidence="7">YihY/virulence factor BrkB family protein</fullName>
    </submittedName>
</protein>
<name>A0A858RPA6_9BACT</name>
<proteinExistence type="predicted"/>
<dbReference type="NCBIfam" id="TIGR00765">
    <property type="entry name" value="yihY_not_rbn"/>
    <property type="match status" value="1"/>
</dbReference>
<evidence type="ECO:0000256" key="3">
    <source>
        <dbReference type="ARBA" id="ARBA00022692"/>
    </source>
</evidence>
<dbReference type="InterPro" id="IPR017039">
    <property type="entry name" value="Virul_fac_BrkB"/>
</dbReference>
<dbReference type="GO" id="GO:0005886">
    <property type="term" value="C:plasma membrane"/>
    <property type="evidence" value="ECO:0007669"/>
    <property type="project" value="UniProtKB-SubCell"/>
</dbReference>